<feature type="compositionally biased region" description="Polar residues" evidence="1">
    <location>
        <begin position="125"/>
        <end position="135"/>
    </location>
</feature>
<feature type="region of interest" description="Disordered" evidence="1">
    <location>
        <begin position="62"/>
        <end position="228"/>
    </location>
</feature>
<keyword evidence="3" id="KW-1185">Reference proteome</keyword>
<feature type="compositionally biased region" description="Polar residues" evidence="1">
    <location>
        <begin position="298"/>
        <end position="310"/>
    </location>
</feature>
<reference evidence="3" key="1">
    <citation type="journal article" date="2015" name="Genome Announc.">
        <title>Draft genome sequence of the fungus Penicillium brasilianum MG11.</title>
        <authorList>
            <person name="Horn F."/>
            <person name="Linde J."/>
            <person name="Mattern D.J."/>
            <person name="Walther G."/>
            <person name="Guthke R."/>
            <person name="Brakhage A.A."/>
            <person name="Valiante V."/>
        </authorList>
    </citation>
    <scope>NUCLEOTIDE SEQUENCE [LARGE SCALE GENOMIC DNA]</scope>
    <source>
        <strain evidence="3">MG11</strain>
    </source>
</reference>
<dbReference type="OrthoDB" id="5431211at2759"/>
<protein>
    <submittedName>
        <fullName evidence="2">Uncharacterized protein</fullName>
    </submittedName>
</protein>
<dbReference type="AlphaFoldDB" id="A0A0F7VFL2"/>
<dbReference type="Proteomes" id="UP000042958">
    <property type="component" value="Unassembled WGS sequence"/>
</dbReference>
<feature type="region of interest" description="Disordered" evidence="1">
    <location>
        <begin position="510"/>
        <end position="532"/>
    </location>
</feature>
<dbReference type="EMBL" id="CDHK01000004">
    <property type="protein sequence ID" value="CEO61010.1"/>
    <property type="molecule type" value="Genomic_DNA"/>
</dbReference>
<evidence type="ECO:0000313" key="3">
    <source>
        <dbReference type="Proteomes" id="UP000042958"/>
    </source>
</evidence>
<dbReference type="STRING" id="104259.A0A0F7VFL2"/>
<feature type="compositionally biased region" description="Low complexity" evidence="1">
    <location>
        <begin position="510"/>
        <end position="528"/>
    </location>
</feature>
<evidence type="ECO:0000313" key="2">
    <source>
        <dbReference type="EMBL" id="CEO61010.1"/>
    </source>
</evidence>
<feature type="compositionally biased region" description="Basic and acidic residues" evidence="1">
    <location>
        <begin position="145"/>
        <end position="165"/>
    </location>
</feature>
<feature type="compositionally biased region" description="Acidic residues" evidence="1">
    <location>
        <begin position="199"/>
        <end position="215"/>
    </location>
</feature>
<name>A0A0F7VFL2_PENBI</name>
<sequence>MTPCGRSPLELPFSCTPSHCQRPVPRPLISALLLAGMAPSKKMKHRGSTIDSVNFFNQISGSSVSSRRNTTYSASTPPRDARPDVFDIPVTPPKRRKVTLPRSEPLQTRQLRSRNIDISPHKARSTNQPPASSPSGDEDTDEDPEPRNHSVDEEDLRQNHHSRPEDENDEDEARQEEREHEEEVLAEDPLPNRVKLLSEDSDDEYIADEHSDSDDPPTSYQKEHKFDSIEVIVCNRSSVDRTNGHAHDPSVVESSVLEIEESEQDGEDSEGGQQRAQQLRAVDLEPTMIDEPVDDPQNEQAPNDPTINESPHQEHSHKDEVQNLKRWLAQEIKSSPQGAQWEILRDCRQKLRKVASKHIPEYLTGAISEVTEMRQLYYDINDTSTLSSETRMELRNLREAVRTEATRIFEYAAEEAPEETGEGVELLNQFEAHVVRSLITLTMFGYRAHKTLGSTAYEQFEGMLELLMWCCTQISTYAQTSYLMGTKARSRAILLPLRRIVKGLGMADSRASGASSRVSSSSRPTAASQGDMSFTQDDSIFTEWTQVADYDIPPSQRPWSHDEETALRDGVRRFSDYGDPFPLVMSHYGHRLRRRTCRDLRAKWGELALFDYSF</sequence>
<feature type="compositionally biased region" description="Polar residues" evidence="1">
    <location>
        <begin position="62"/>
        <end position="76"/>
    </location>
</feature>
<feature type="region of interest" description="Disordered" evidence="1">
    <location>
        <begin position="289"/>
        <end position="317"/>
    </location>
</feature>
<proteinExistence type="predicted"/>
<organism evidence="2 3">
    <name type="scientific">Penicillium brasilianum</name>
    <dbReference type="NCBI Taxonomy" id="104259"/>
    <lineage>
        <taxon>Eukaryota</taxon>
        <taxon>Fungi</taxon>
        <taxon>Dikarya</taxon>
        <taxon>Ascomycota</taxon>
        <taxon>Pezizomycotina</taxon>
        <taxon>Eurotiomycetes</taxon>
        <taxon>Eurotiomycetidae</taxon>
        <taxon>Eurotiales</taxon>
        <taxon>Aspergillaceae</taxon>
        <taxon>Penicillium</taxon>
    </lineage>
</organism>
<evidence type="ECO:0000256" key="1">
    <source>
        <dbReference type="SAM" id="MobiDB-lite"/>
    </source>
</evidence>
<gene>
    <name evidence="2" type="ORF">PMG11_05415</name>
</gene>
<accession>A0A0F7VFL2</accession>